<dbReference type="EMBL" id="CP000697">
    <property type="protein sequence ID" value="ABQ31380.1"/>
    <property type="molecule type" value="Genomic_DNA"/>
</dbReference>
<evidence type="ECO:0000313" key="3">
    <source>
        <dbReference type="Proteomes" id="UP000000245"/>
    </source>
</evidence>
<dbReference type="STRING" id="349163.Acry_2182"/>
<protein>
    <submittedName>
        <fullName evidence="2">Uncharacterized protein</fullName>
    </submittedName>
</protein>
<proteinExistence type="predicted"/>
<reference evidence="2 3" key="1">
    <citation type="submission" date="2007-05" db="EMBL/GenBank/DDBJ databases">
        <title>Complete sequence of chromosome of Acidiphilium cryptum JF-5.</title>
        <authorList>
            <consortium name="US DOE Joint Genome Institute"/>
            <person name="Copeland A."/>
            <person name="Lucas S."/>
            <person name="Lapidus A."/>
            <person name="Barry K."/>
            <person name="Detter J.C."/>
            <person name="Glavina del Rio T."/>
            <person name="Hammon N."/>
            <person name="Israni S."/>
            <person name="Dalin E."/>
            <person name="Tice H."/>
            <person name="Pitluck S."/>
            <person name="Sims D."/>
            <person name="Brettin T."/>
            <person name="Bruce D."/>
            <person name="Han C."/>
            <person name="Schmutz J."/>
            <person name="Larimer F."/>
            <person name="Land M."/>
            <person name="Hauser L."/>
            <person name="Kyrpides N."/>
            <person name="Kim E."/>
            <person name="Magnuson T."/>
            <person name="Richardson P."/>
        </authorList>
    </citation>
    <scope>NUCLEOTIDE SEQUENCE [LARGE SCALE GENOMIC DNA]</scope>
    <source>
        <strain evidence="2 3">JF-5</strain>
    </source>
</reference>
<evidence type="ECO:0000313" key="2">
    <source>
        <dbReference type="EMBL" id="ABQ31380.1"/>
    </source>
</evidence>
<dbReference type="Proteomes" id="UP000000245">
    <property type="component" value="Chromosome"/>
</dbReference>
<organism evidence="2 3">
    <name type="scientific">Acidiphilium cryptum (strain JF-5)</name>
    <dbReference type="NCBI Taxonomy" id="349163"/>
    <lineage>
        <taxon>Bacteria</taxon>
        <taxon>Pseudomonadati</taxon>
        <taxon>Pseudomonadota</taxon>
        <taxon>Alphaproteobacteria</taxon>
        <taxon>Acetobacterales</taxon>
        <taxon>Acidocellaceae</taxon>
        <taxon>Acidiphilium</taxon>
    </lineage>
</organism>
<dbReference type="AlphaFoldDB" id="A5G0J8"/>
<dbReference type="GO" id="GO:0005975">
    <property type="term" value="P:carbohydrate metabolic process"/>
    <property type="evidence" value="ECO:0007669"/>
    <property type="project" value="InterPro"/>
</dbReference>
<keyword evidence="3" id="KW-1185">Reference proteome</keyword>
<accession>A5G0J8</accession>
<keyword evidence="1" id="KW-0732">Signal</keyword>
<sequence length="407" mass="42162">MRGAARPIRRRALLAGLATSPALAHTTARAAAPPSPTTAIAAAIDSIPPGPALLASYPDTAANRRFPAFFPANDGVAYVYDNALAGLALLAAGDAPRAARIADALVLAQTHDPDHRDFRLRNAYRAGTMRLLHGAVPLPGWWDAAGGHWAEDPYQTGSETGPIAWAILLWTALARAGVNAARYREAATRAADWIVTQCRAPRGFTGGVFGFPPHPQRLRWTSTEQNTDLAVAFARLGRRAEAAHAARFVRAMRDPATGLFAAGLLPGGAPNRLVAADANLWPVLAGLAPPAGIAACLGALGQPRGAPAGIGFSAASQGLWTEGTGFALLALRRAGGHQTTAVRFAATLRAARTRSGFLRATGGAVLSTGLAVGPGRGAKPFLYYPVPALAPTAWAALADSGHDPLIR</sequence>
<dbReference type="InterPro" id="IPR008928">
    <property type="entry name" value="6-hairpin_glycosidase_sf"/>
</dbReference>
<dbReference type="RefSeq" id="WP_012039863.1">
    <property type="nucleotide sequence ID" value="NC_009484.1"/>
</dbReference>
<dbReference type="eggNOG" id="COG1331">
    <property type="taxonomic scope" value="Bacteria"/>
</dbReference>
<gene>
    <name evidence="2" type="ordered locus">Acry_2182</name>
</gene>
<dbReference type="Gene3D" id="1.50.10.20">
    <property type="match status" value="1"/>
</dbReference>
<dbReference type="KEGG" id="acr:Acry_2182"/>
<name>A5G0J8_ACICJ</name>
<feature type="signal peptide" evidence="1">
    <location>
        <begin position="1"/>
        <end position="24"/>
    </location>
</feature>
<feature type="chain" id="PRO_5002681905" evidence="1">
    <location>
        <begin position="25"/>
        <end position="407"/>
    </location>
</feature>
<evidence type="ECO:0000256" key="1">
    <source>
        <dbReference type="SAM" id="SignalP"/>
    </source>
</evidence>
<dbReference type="HOGENOM" id="CLU_043770_0_0_5"/>
<dbReference type="SUPFAM" id="SSF48208">
    <property type="entry name" value="Six-hairpin glycosidases"/>
    <property type="match status" value="1"/>
</dbReference>